<dbReference type="Gene3D" id="2.160.20.10">
    <property type="entry name" value="Single-stranded right-handed beta-helix, Pectin lyase-like"/>
    <property type="match status" value="2"/>
</dbReference>
<reference evidence="6" key="1">
    <citation type="journal article" date="2015" name="Nature">
        <title>Complex archaea that bridge the gap between prokaryotes and eukaryotes.</title>
        <authorList>
            <person name="Spang A."/>
            <person name="Saw J.H."/>
            <person name="Jorgensen S.L."/>
            <person name="Zaremba-Niedzwiedzka K."/>
            <person name="Martijn J."/>
            <person name="Lind A.E."/>
            <person name="van Eijk R."/>
            <person name="Schleper C."/>
            <person name="Guy L."/>
            <person name="Ettema T.J."/>
        </authorList>
    </citation>
    <scope>NUCLEOTIDE SEQUENCE</scope>
</reference>
<evidence type="ECO:0000256" key="3">
    <source>
        <dbReference type="ARBA" id="ARBA00022786"/>
    </source>
</evidence>
<keyword evidence="4" id="KW-0472">Membrane</keyword>
<proteinExistence type="predicted"/>
<keyword evidence="4" id="KW-0812">Transmembrane</keyword>
<feature type="transmembrane region" description="Helical" evidence="4">
    <location>
        <begin position="580"/>
        <end position="598"/>
    </location>
</feature>
<feature type="domain" description="Periplasmic copper-binding protein NosD beta helix" evidence="5">
    <location>
        <begin position="242"/>
        <end position="353"/>
    </location>
</feature>
<dbReference type="PANTHER" id="PTHR22990">
    <property type="entry name" value="F-BOX ONLY PROTEIN"/>
    <property type="match status" value="1"/>
</dbReference>
<dbReference type="SUPFAM" id="SSF51126">
    <property type="entry name" value="Pectin lyase-like"/>
    <property type="match status" value="2"/>
</dbReference>
<feature type="non-terminal residue" evidence="6">
    <location>
        <position position="1"/>
    </location>
</feature>
<evidence type="ECO:0000256" key="1">
    <source>
        <dbReference type="ARBA" id="ARBA00004906"/>
    </source>
</evidence>
<dbReference type="InterPro" id="IPR007742">
    <property type="entry name" value="NosD_dom"/>
</dbReference>
<dbReference type="Pfam" id="PF05048">
    <property type="entry name" value="NosD"/>
    <property type="match status" value="2"/>
</dbReference>
<dbReference type="InterPro" id="IPR011050">
    <property type="entry name" value="Pectin_lyase_fold/virulence"/>
</dbReference>
<keyword evidence="3" id="KW-0833">Ubl conjugation pathway</keyword>
<comment type="pathway">
    <text evidence="1">Protein modification; protein ubiquitination.</text>
</comment>
<protein>
    <recommendedName>
        <fullName evidence="5">Periplasmic copper-binding protein NosD beta helix domain-containing protein</fullName>
    </recommendedName>
</protein>
<dbReference type="NCBIfam" id="TIGR03804">
    <property type="entry name" value="para_beta_helix"/>
    <property type="match status" value="4"/>
</dbReference>
<keyword evidence="2" id="KW-0677">Repeat</keyword>
<dbReference type="EMBL" id="LAZR01009924">
    <property type="protein sequence ID" value="KKM69824.1"/>
    <property type="molecule type" value="Genomic_DNA"/>
</dbReference>
<accession>A0A0F9JIX4</accession>
<comment type="caution">
    <text evidence="6">The sequence shown here is derived from an EMBL/GenBank/DDBJ whole genome shotgun (WGS) entry which is preliminary data.</text>
</comment>
<keyword evidence="4" id="KW-1133">Transmembrane helix</keyword>
<dbReference type="AlphaFoldDB" id="A0A0F9JIX4"/>
<dbReference type="SMART" id="SM00710">
    <property type="entry name" value="PbH1"/>
    <property type="match status" value="13"/>
</dbReference>
<evidence type="ECO:0000256" key="2">
    <source>
        <dbReference type="ARBA" id="ARBA00022737"/>
    </source>
</evidence>
<gene>
    <name evidence="6" type="ORF">LCGC14_1446920</name>
</gene>
<sequence length="606" mass="67869">YNNIVDNNVVNGIRIMDHASGNWVISNKIRGNNYGVVIFDHGLNNTIKFNSITGNTRGIYFQEYSDNNVIKFNNMSDNGYGIYFMDYNADNKIHHNLISGNSNDGIYLWLYNDLNYIADNNISGNYIGIHLNEYNDNNTIQNNNVSYNGQYGIHLEYSCFNNTIENNIVNYNFGVSFNNAGIFLWNYCDFNTVTHNTVIGNLYFGIWMLSGSDNNLINNNTVSDHSTGINIQSSDSNTVISNTVINNTVSPITNEGIKIHVDTLGNIIKNNTIDNNEMGIHLVNNADTTDITENLIINNTAGGIFIEDLNCDNNEVWLNYFINNGFNANDSSDPGDSSWYKGGIGNYWDDYGGTDANDDGIGDIPYNIDGSAGSQDNYTIWDDGDDIFPNITIINPIPNQLFGAQAPDFNVEIRDKNLHKMWYTIDNGLNNYTFISNGSIYQPAWDLESNGTVTIGFYANDTGGNISFKEITVRIDILAPILTIVNPLNNDIRAKTNRTFDFIIVEENLDTMWYSIAGGQNHKFTVNGSLNQADWDTAWDATTWDGSFLVRFYANDTAGNIISVDILVRPNKQAPSSIPFGYNYFIIIGISTIALIVIKKRKLNQK</sequence>
<dbReference type="InterPro" id="IPR012334">
    <property type="entry name" value="Pectin_lyas_fold"/>
</dbReference>
<dbReference type="InterPro" id="IPR022441">
    <property type="entry name" value="Para_beta_helix_rpt-2"/>
</dbReference>
<dbReference type="PANTHER" id="PTHR22990:SF15">
    <property type="entry name" value="F-BOX ONLY PROTEIN 10"/>
    <property type="match status" value="1"/>
</dbReference>
<evidence type="ECO:0000256" key="4">
    <source>
        <dbReference type="SAM" id="Phobius"/>
    </source>
</evidence>
<name>A0A0F9JIX4_9ZZZZ</name>
<dbReference type="InterPro" id="IPR006626">
    <property type="entry name" value="PbH1"/>
</dbReference>
<dbReference type="InterPro" id="IPR051550">
    <property type="entry name" value="SCF-Subunits/Alg-Epimerases"/>
</dbReference>
<evidence type="ECO:0000259" key="5">
    <source>
        <dbReference type="Pfam" id="PF05048"/>
    </source>
</evidence>
<evidence type="ECO:0000313" key="6">
    <source>
        <dbReference type="EMBL" id="KKM69824.1"/>
    </source>
</evidence>
<organism evidence="6">
    <name type="scientific">marine sediment metagenome</name>
    <dbReference type="NCBI Taxonomy" id="412755"/>
    <lineage>
        <taxon>unclassified sequences</taxon>
        <taxon>metagenomes</taxon>
        <taxon>ecological metagenomes</taxon>
    </lineage>
</organism>
<feature type="domain" description="Periplasmic copper-binding protein NosD beta helix" evidence="5">
    <location>
        <begin position="3"/>
        <end position="185"/>
    </location>
</feature>